<evidence type="ECO:0000313" key="2">
    <source>
        <dbReference type="EMBL" id="GMF80187.1"/>
    </source>
</evidence>
<name>A0A9W6YLX6_9STRA</name>
<dbReference type="EMBL" id="BSXT01010491">
    <property type="protein sequence ID" value="GMF80187.1"/>
    <property type="molecule type" value="Genomic_DNA"/>
</dbReference>
<sequence length="133" mass="15016">MSWKKHHAKDGGAFEKAVTKKRSASQADDDNDDEADSAVEASGQRDSNYGEGSGADEMSGDGDEMEEEEDDEEEGDEKPEDVIVPAFQSDHKTWSLLEESLLECMRRTRQVFVVRENINIKRRNDGSRAQTRY</sequence>
<dbReference type="OrthoDB" id="90859at2759"/>
<dbReference type="AlphaFoldDB" id="A0A9W6YLX6"/>
<feature type="compositionally biased region" description="Acidic residues" evidence="1">
    <location>
        <begin position="27"/>
        <end position="37"/>
    </location>
</feature>
<comment type="caution">
    <text evidence="2">The sequence shown here is derived from an EMBL/GenBank/DDBJ whole genome shotgun (WGS) entry which is preliminary data.</text>
</comment>
<reference evidence="2" key="1">
    <citation type="submission" date="2023-04" db="EMBL/GenBank/DDBJ databases">
        <title>Phytophthora fragariaefolia NBRC 109709.</title>
        <authorList>
            <person name="Ichikawa N."/>
            <person name="Sato H."/>
            <person name="Tonouchi N."/>
        </authorList>
    </citation>
    <scope>NUCLEOTIDE SEQUENCE</scope>
    <source>
        <strain evidence="2">NBRC 109709</strain>
    </source>
</reference>
<feature type="region of interest" description="Disordered" evidence="1">
    <location>
        <begin position="1"/>
        <end position="90"/>
    </location>
</feature>
<gene>
    <name evidence="2" type="ORF">Pfra01_002861400</name>
</gene>
<dbReference type="Proteomes" id="UP001165121">
    <property type="component" value="Unassembled WGS sequence"/>
</dbReference>
<organism evidence="2 3">
    <name type="scientific">Phytophthora fragariaefolia</name>
    <dbReference type="NCBI Taxonomy" id="1490495"/>
    <lineage>
        <taxon>Eukaryota</taxon>
        <taxon>Sar</taxon>
        <taxon>Stramenopiles</taxon>
        <taxon>Oomycota</taxon>
        <taxon>Peronosporomycetes</taxon>
        <taxon>Peronosporales</taxon>
        <taxon>Peronosporaceae</taxon>
        <taxon>Phytophthora</taxon>
    </lineage>
</organism>
<proteinExistence type="predicted"/>
<feature type="compositionally biased region" description="Acidic residues" evidence="1">
    <location>
        <begin position="58"/>
        <end position="79"/>
    </location>
</feature>
<accession>A0A9W6YLX6</accession>
<evidence type="ECO:0000313" key="3">
    <source>
        <dbReference type="Proteomes" id="UP001165121"/>
    </source>
</evidence>
<protein>
    <submittedName>
        <fullName evidence="2">Unnamed protein product</fullName>
    </submittedName>
</protein>
<evidence type="ECO:0000256" key="1">
    <source>
        <dbReference type="SAM" id="MobiDB-lite"/>
    </source>
</evidence>
<keyword evidence="3" id="KW-1185">Reference proteome</keyword>